<dbReference type="InterPro" id="IPR001965">
    <property type="entry name" value="Znf_PHD"/>
</dbReference>
<dbReference type="GO" id="GO:0005634">
    <property type="term" value="C:nucleus"/>
    <property type="evidence" value="ECO:0007669"/>
    <property type="project" value="UniProtKB-SubCell"/>
</dbReference>
<feature type="region of interest" description="Disordered" evidence="6">
    <location>
        <begin position="431"/>
        <end position="480"/>
    </location>
</feature>
<feature type="compositionally biased region" description="Basic and acidic residues" evidence="6">
    <location>
        <begin position="15"/>
        <end position="30"/>
    </location>
</feature>
<evidence type="ECO:0000256" key="5">
    <source>
        <dbReference type="ARBA" id="ARBA00023242"/>
    </source>
</evidence>
<dbReference type="GO" id="GO:0006357">
    <property type="term" value="P:regulation of transcription by RNA polymerase II"/>
    <property type="evidence" value="ECO:0007669"/>
    <property type="project" value="TreeGrafter"/>
</dbReference>
<evidence type="ECO:0000256" key="3">
    <source>
        <dbReference type="ARBA" id="ARBA00022771"/>
    </source>
</evidence>
<dbReference type="Pfam" id="PF22970">
    <property type="entry name" value="DUF7028"/>
    <property type="match status" value="1"/>
</dbReference>
<keyword evidence="3" id="KW-0863">Zinc-finger</keyword>
<evidence type="ECO:0000256" key="4">
    <source>
        <dbReference type="ARBA" id="ARBA00022833"/>
    </source>
</evidence>
<evidence type="ECO:0000313" key="8">
    <source>
        <dbReference type="EMBL" id="CAL0300588.1"/>
    </source>
</evidence>
<gene>
    <name evidence="8" type="ORF">LLUT_LOCUS1648</name>
</gene>
<dbReference type="InterPro" id="IPR013083">
    <property type="entry name" value="Znf_RING/FYVE/PHD"/>
</dbReference>
<evidence type="ECO:0000256" key="1">
    <source>
        <dbReference type="ARBA" id="ARBA00004123"/>
    </source>
</evidence>
<dbReference type="Pfam" id="PF16135">
    <property type="entry name" value="TDBD"/>
    <property type="match status" value="1"/>
</dbReference>
<dbReference type="EMBL" id="CAXHTB010000001">
    <property type="protein sequence ID" value="CAL0300588.1"/>
    <property type="molecule type" value="Genomic_DNA"/>
</dbReference>
<dbReference type="InterPro" id="IPR017956">
    <property type="entry name" value="AT_hook_DNA-bd_motif"/>
</dbReference>
<dbReference type="InterPro" id="IPR054292">
    <property type="entry name" value="DUF7028"/>
</dbReference>
<keyword evidence="2" id="KW-0479">Metal-binding</keyword>
<dbReference type="Pfam" id="PF02178">
    <property type="entry name" value="AT_hook"/>
    <property type="match status" value="3"/>
</dbReference>
<feature type="domain" description="Zinc finger PHD-type" evidence="7">
    <location>
        <begin position="636"/>
        <end position="678"/>
    </location>
</feature>
<feature type="compositionally biased region" description="Polar residues" evidence="6">
    <location>
        <begin position="31"/>
        <end position="43"/>
    </location>
</feature>
<dbReference type="InterPro" id="IPR042163">
    <property type="entry name" value="PHF12"/>
</dbReference>
<feature type="compositionally biased region" description="Polar residues" evidence="6">
    <location>
        <begin position="1046"/>
        <end position="1064"/>
    </location>
</feature>
<feature type="region of interest" description="Disordered" evidence="6">
    <location>
        <begin position="1"/>
        <end position="52"/>
    </location>
</feature>
<keyword evidence="5" id="KW-0539">Nucleus</keyword>
<dbReference type="PRINTS" id="PR00929">
    <property type="entry name" value="ATHOOK"/>
</dbReference>
<dbReference type="Pfam" id="PF23209">
    <property type="entry name" value="IDM1_C"/>
    <property type="match status" value="1"/>
</dbReference>
<feature type="region of interest" description="Disordered" evidence="6">
    <location>
        <begin position="1046"/>
        <end position="1090"/>
    </location>
</feature>
<sequence>MREGLRSRTRLGNDSVDRGVVERGRVEKNSCDSNVEGSSSLPQQEEGLNLTNDKMDEVECVVRKECRFDLNESPSGNADLANDVIDRACSSGSGGGSVGEADAESEVSKKEVSDKGCCSGGGSGDKEAVETYKNKKGVSNDSVLVGGRVLRSRSKRGDETKSCNGENSSALPGKSKKSGGLERIEVKNEYDEADEVVSDCHENEKVRLKQKGGESNLKRKRGRPPKIEAREEDQFVVQLPRKRGRPPNIKSNEQGQAGDQLIRKRGRPSKVGLQNQLPEMAHNRKGKVGYQNGKKGFPAVKNNKFVKVLKTENNGVASPVTSNTVKPPVGDKSVRSKHRKLVREQIMERLSSAGWTVDYRQRNGREYHDAVYVSLDGKTHWSITLAYNRLKNHYEAGDGEGKVYGPGFKFTPIPEEDYKILTKVISKQRIDKNKPRPKGGKHRKTVDGVNRKVKKEKLGSGAGKGKIKRKRTPQEADNATPSRMSVMVRDHKRHKMQNKKRCAPLVRNAEEEIDSETDGYVPYNGKRTVLAWMIDLGTIVQNQKVHYMHNRKEFAPMEGRITGDGIHCGCCNEIVTISDFEAHAGSKLSEPLKNIYTEGGTSLLQCLLDSWFKQDEFERKGFHFVDTVGEDPNDDTCGVCGDGGDLICCDGCPSTFHQSCLDIKLSENLKMLLGVKHEIEDGFSWSFIRRSDVGFDASEIKHEIVECNSKLAVTLTIMDECFMPYIDHRSGTNLIHSILYNCGSNFKRLNYSGFVTAILERGDEDSHTIHKVANSCDGAGSSGSDLIISAGIPPSNECQIDESCFQPPKGSLNDAPVITSNTINHDKSSDVTGQVVCQAVDENMAVEAANVRDCARSDHDKKLIDLDSQLNKCCVTYEEKQCLGVAHISTEAAEGHELKGKTDYVQPYFKGSEVQAEAVNGCASHCRPDTGSDCAPGEAVFTTNVKNNITEDLPVANCEKDSSMVSVPNGNEAEICSAKAPNPGVCQSIVASSGFPENTADGVNERSEAPSVVEVNFLPADKGIFANTKPEIAGSSELAEPDLQLDQTARSNPPSLCTPNTASGVNPRWASSGSTSSGSTEAIVLSNQAG</sequence>
<feature type="region of interest" description="Disordered" evidence="6">
    <location>
        <begin position="204"/>
        <end position="275"/>
    </location>
</feature>
<proteinExistence type="predicted"/>
<evidence type="ECO:0000256" key="6">
    <source>
        <dbReference type="SAM" id="MobiDB-lite"/>
    </source>
</evidence>
<feature type="compositionally biased region" description="Basic and acidic residues" evidence="6">
    <location>
        <begin position="124"/>
        <end position="133"/>
    </location>
</feature>
<dbReference type="Proteomes" id="UP001497480">
    <property type="component" value="Unassembled WGS sequence"/>
</dbReference>
<organism evidence="8 9">
    <name type="scientific">Lupinus luteus</name>
    <name type="common">European yellow lupine</name>
    <dbReference type="NCBI Taxonomy" id="3873"/>
    <lineage>
        <taxon>Eukaryota</taxon>
        <taxon>Viridiplantae</taxon>
        <taxon>Streptophyta</taxon>
        <taxon>Embryophyta</taxon>
        <taxon>Tracheophyta</taxon>
        <taxon>Spermatophyta</taxon>
        <taxon>Magnoliopsida</taxon>
        <taxon>eudicotyledons</taxon>
        <taxon>Gunneridae</taxon>
        <taxon>Pentapetalae</taxon>
        <taxon>rosids</taxon>
        <taxon>fabids</taxon>
        <taxon>Fabales</taxon>
        <taxon>Fabaceae</taxon>
        <taxon>Papilionoideae</taxon>
        <taxon>50 kb inversion clade</taxon>
        <taxon>genistoids sensu lato</taxon>
        <taxon>core genistoids</taxon>
        <taxon>Genisteae</taxon>
        <taxon>Lupinus</taxon>
    </lineage>
</organism>
<dbReference type="Pfam" id="PF00628">
    <property type="entry name" value="PHD"/>
    <property type="match status" value="1"/>
</dbReference>
<dbReference type="InterPro" id="IPR056511">
    <property type="entry name" value="IDM1_C"/>
</dbReference>
<keyword evidence="9" id="KW-1185">Reference proteome</keyword>
<name>A0AAV1VUC7_LUPLU</name>
<dbReference type="GO" id="GO:0008270">
    <property type="term" value="F:zinc ion binding"/>
    <property type="evidence" value="ECO:0007669"/>
    <property type="project" value="UniProtKB-KW"/>
</dbReference>
<evidence type="ECO:0000259" key="7">
    <source>
        <dbReference type="SMART" id="SM00249"/>
    </source>
</evidence>
<dbReference type="SUPFAM" id="SSF57903">
    <property type="entry name" value="FYVE/PHD zinc finger"/>
    <property type="match status" value="1"/>
</dbReference>
<evidence type="ECO:0000256" key="2">
    <source>
        <dbReference type="ARBA" id="ARBA00022723"/>
    </source>
</evidence>
<feature type="compositionally biased region" description="Basic residues" evidence="6">
    <location>
        <begin position="435"/>
        <end position="444"/>
    </location>
</feature>
<dbReference type="GO" id="GO:0003714">
    <property type="term" value="F:transcription corepressor activity"/>
    <property type="evidence" value="ECO:0007669"/>
    <property type="project" value="InterPro"/>
</dbReference>
<accession>A0AAV1VUC7</accession>
<dbReference type="Gene3D" id="3.30.40.10">
    <property type="entry name" value="Zinc/RING finger domain, C3HC4 (zinc finger)"/>
    <property type="match status" value="1"/>
</dbReference>
<keyword evidence="4" id="KW-0862">Zinc</keyword>
<feature type="compositionally biased region" description="Low complexity" evidence="6">
    <location>
        <begin position="1071"/>
        <end position="1080"/>
    </location>
</feature>
<reference evidence="8 9" key="1">
    <citation type="submission" date="2024-03" db="EMBL/GenBank/DDBJ databases">
        <authorList>
            <person name="Martinez-Hernandez J."/>
        </authorList>
    </citation>
    <scope>NUCLEOTIDE SEQUENCE [LARGE SCALE GENOMIC DNA]</scope>
</reference>
<comment type="subcellular location">
    <subcellularLocation>
        <location evidence="1">Nucleus</location>
    </subcellularLocation>
</comment>
<dbReference type="InterPro" id="IPR032308">
    <property type="entry name" value="TDBD"/>
</dbReference>
<dbReference type="PANTHER" id="PTHR46309">
    <property type="entry name" value="PHD FINGER PROTEIN 12"/>
    <property type="match status" value="1"/>
</dbReference>
<dbReference type="AlphaFoldDB" id="A0AAV1VUC7"/>
<feature type="region of interest" description="Disordered" evidence="6">
    <location>
        <begin position="90"/>
        <end position="182"/>
    </location>
</feature>
<evidence type="ECO:0000313" key="9">
    <source>
        <dbReference type="Proteomes" id="UP001497480"/>
    </source>
</evidence>
<feature type="region of interest" description="Disordered" evidence="6">
    <location>
        <begin position="317"/>
        <end position="337"/>
    </location>
</feature>
<dbReference type="PANTHER" id="PTHR46309:SF1">
    <property type="entry name" value="PHD FINGER PROTEIN 12"/>
    <property type="match status" value="1"/>
</dbReference>
<comment type="caution">
    <text evidence="8">The sequence shown here is derived from an EMBL/GenBank/DDBJ whole genome shotgun (WGS) entry which is preliminary data.</text>
</comment>
<dbReference type="SMART" id="SM00384">
    <property type="entry name" value="AT_hook"/>
    <property type="match status" value="3"/>
</dbReference>
<dbReference type="GO" id="GO:0003677">
    <property type="term" value="F:DNA binding"/>
    <property type="evidence" value="ECO:0007669"/>
    <property type="project" value="InterPro"/>
</dbReference>
<dbReference type="InterPro" id="IPR011011">
    <property type="entry name" value="Znf_FYVE_PHD"/>
</dbReference>
<dbReference type="SMART" id="SM00249">
    <property type="entry name" value="PHD"/>
    <property type="match status" value="1"/>
</dbReference>
<dbReference type="InterPro" id="IPR019787">
    <property type="entry name" value="Znf_PHD-finger"/>
</dbReference>
<protein>
    <recommendedName>
        <fullName evidence="7">Zinc finger PHD-type domain-containing protein</fullName>
    </recommendedName>
</protein>